<name>A0ACB7ZZD6_9AGAM</name>
<proteinExistence type="predicted"/>
<keyword evidence="2" id="KW-1185">Reference proteome</keyword>
<reference evidence="1" key="1">
    <citation type="journal article" date="2021" name="New Phytol.">
        <title>Evolutionary innovations through gain and loss of genes in the ectomycorrhizal Boletales.</title>
        <authorList>
            <person name="Wu G."/>
            <person name="Miyauchi S."/>
            <person name="Morin E."/>
            <person name="Kuo A."/>
            <person name="Drula E."/>
            <person name="Varga T."/>
            <person name="Kohler A."/>
            <person name="Feng B."/>
            <person name="Cao Y."/>
            <person name="Lipzen A."/>
            <person name="Daum C."/>
            <person name="Hundley H."/>
            <person name="Pangilinan J."/>
            <person name="Johnson J."/>
            <person name="Barry K."/>
            <person name="LaButti K."/>
            <person name="Ng V."/>
            <person name="Ahrendt S."/>
            <person name="Min B."/>
            <person name="Choi I.G."/>
            <person name="Park H."/>
            <person name="Plett J.M."/>
            <person name="Magnuson J."/>
            <person name="Spatafora J.W."/>
            <person name="Nagy L.G."/>
            <person name="Henrissat B."/>
            <person name="Grigoriev I.V."/>
            <person name="Yang Z.L."/>
            <person name="Xu J."/>
            <person name="Martin F.M."/>
        </authorList>
    </citation>
    <scope>NUCLEOTIDE SEQUENCE</scope>
    <source>
        <strain evidence="1">ATCC 28755</strain>
    </source>
</reference>
<protein>
    <submittedName>
        <fullName evidence="1">Quinon protein alcohol dehydrogenase-like superfamily</fullName>
    </submittedName>
</protein>
<organism evidence="1 2">
    <name type="scientific">Hygrophoropsis aurantiaca</name>
    <dbReference type="NCBI Taxonomy" id="72124"/>
    <lineage>
        <taxon>Eukaryota</taxon>
        <taxon>Fungi</taxon>
        <taxon>Dikarya</taxon>
        <taxon>Basidiomycota</taxon>
        <taxon>Agaricomycotina</taxon>
        <taxon>Agaricomycetes</taxon>
        <taxon>Agaricomycetidae</taxon>
        <taxon>Boletales</taxon>
        <taxon>Coniophorineae</taxon>
        <taxon>Hygrophoropsidaceae</taxon>
        <taxon>Hygrophoropsis</taxon>
    </lineage>
</organism>
<evidence type="ECO:0000313" key="1">
    <source>
        <dbReference type="EMBL" id="KAH7906410.1"/>
    </source>
</evidence>
<dbReference type="EMBL" id="MU268023">
    <property type="protein sequence ID" value="KAH7906410.1"/>
    <property type="molecule type" value="Genomic_DNA"/>
</dbReference>
<comment type="caution">
    <text evidence="1">The sequence shown here is derived from an EMBL/GenBank/DDBJ whole genome shotgun (WGS) entry which is preliminary data.</text>
</comment>
<sequence length="372" mass="40421">MSPSNLPSNTTLIPPIACPHILRLPSSADSFMGLAYPPDGRLVLSYSMTESQIRIWDTHTASMVGSLDGQRDPIIASAATPDRRKLATLSTGQKLRVWDVESRRLIRDFSMIGAGDFYEALAISPEGDKVARPTKVPSVQIWDVDTGEMLMDSTTGDILFQSVISWSRNNDDLLTRSSAGDVAVWRVADGVLNLRAGPFKWDPRCCSAILDGNRLVYGDEAGGITIGSIEDGHFRILRKLRSAASPHLEFSSDGQRFASAGADQMMVIRDTHTGDAIAAPFAGHLGNVSQMVFTLDDKYIASGASGEVRVWDIGAATEQYRLSGIQSETRPPPNESVTSIPTSRLDNTRRRSNASYDSILDVSFCSALCLVH</sequence>
<accession>A0ACB7ZZD6</accession>
<evidence type="ECO:0000313" key="2">
    <source>
        <dbReference type="Proteomes" id="UP000790377"/>
    </source>
</evidence>
<gene>
    <name evidence="1" type="ORF">BJ138DRAFT_636634</name>
</gene>
<dbReference type="Proteomes" id="UP000790377">
    <property type="component" value="Unassembled WGS sequence"/>
</dbReference>